<protein>
    <submittedName>
        <fullName evidence="1">Uncharacterized protein</fullName>
    </submittedName>
</protein>
<dbReference type="EMBL" id="BLBC01000005">
    <property type="protein sequence ID" value="GET45288.1"/>
    <property type="molecule type" value="Genomic_DNA"/>
</dbReference>
<dbReference type="Proteomes" id="UP000398217">
    <property type="component" value="Unassembled WGS sequence"/>
</dbReference>
<evidence type="ECO:0000313" key="2">
    <source>
        <dbReference type="Proteomes" id="UP000398217"/>
    </source>
</evidence>
<accession>A0A5M4B6Z0</accession>
<dbReference type="RefSeq" id="WP_155283970.1">
    <property type="nucleotide sequence ID" value="NZ_BLBC01000005.1"/>
</dbReference>
<comment type="caution">
    <text evidence="1">The sequence shown here is derived from an EMBL/GenBank/DDBJ whole genome shotgun (WGS) entry which is preliminary data.</text>
</comment>
<reference evidence="2" key="1">
    <citation type="journal article" date="2020" name="Int. J. Syst. Evol. Microbiol.">
        <title>Capnocytophaga felis sp. nov. isolated from the feline oral cavity.</title>
        <authorList>
            <person name="Suzuki M."/>
            <person name="Umeda K."/>
            <person name="Kimura M."/>
            <person name="Imaoka K."/>
            <person name="Morikawa S."/>
            <person name="Maeda K."/>
        </authorList>
    </citation>
    <scope>NUCLEOTIDE SEQUENCE [LARGE SCALE GENOMIC DNA]</scope>
    <source>
        <strain evidence="2">KC07070</strain>
    </source>
</reference>
<sequence length="353" mass="41870">MNLKNKESFTSKDTYDILIFVQAPADLRYALSICEKNEGKQILLCVVNVQSVYRFVKELSIQNTEVIFIEYIYFSSWKIWNFHRKRKEFNLIYKQIDRLSFNDVYFFSRIDDWITCGIVGRLTKKTQANFYYYKHYDDLGLVKMSRLSFAYWRYFWIRKIVSNITSVYFVSRYFGKALEFAFWKYSVKEIDQSKEQINVSKKYLYKIPKKGNTTVIFFVSQEDIDFITEKSNNKLKNFLNKAQTSDWFICLKGHPRIGNPETIRSFFHFVVPNYVPSEFLDYNDVDIVLGVGSAAVVYPINTNVSVKAFSIVKDLEFKNPEQKDSYIKYLDEFTDNKIQYISLIELGNMLKGN</sequence>
<keyword evidence="2" id="KW-1185">Reference proteome</keyword>
<organism evidence="1 2">
    <name type="scientific">Capnocytophaga felis</name>
    <dbReference type="NCBI Taxonomy" id="2267611"/>
    <lineage>
        <taxon>Bacteria</taxon>
        <taxon>Pseudomonadati</taxon>
        <taxon>Bacteroidota</taxon>
        <taxon>Flavobacteriia</taxon>
        <taxon>Flavobacteriales</taxon>
        <taxon>Flavobacteriaceae</taxon>
        <taxon>Capnocytophaga</taxon>
    </lineage>
</organism>
<gene>
    <name evidence="1" type="ORF">RCZ01_05900</name>
</gene>
<name>A0A5M4B6Z0_9FLAO</name>
<proteinExistence type="predicted"/>
<evidence type="ECO:0000313" key="1">
    <source>
        <dbReference type="EMBL" id="GET45288.1"/>
    </source>
</evidence>
<dbReference type="AlphaFoldDB" id="A0A5M4B6Z0"/>
<dbReference type="OrthoDB" id="1491894at2"/>